<dbReference type="PANTHER" id="PTHR38459">
    <property type="entry name" value="PROPHAGE BACTOPRENOL-LINKED GLUCOSE TRANSLOCASE HOMOLOG"/>
    <property type="match status" value="1"/>
</dbReference>
<reference evidence="8 9" key="1">
    <citation type="journal article" date="2019" name="Syst. Appl. Microbiol.">
        <title>Microvirga tunisiensis sp. nov., a root nodule symbiotic bacterium isolated from Lupinus micranthus and L. luteus grown in Northern Tunisia.</title>
        <authorList>
            <person name="Msaddak A."/>
            <person name="Rejili M."/>
            <person name="Duran D."/>
            <person name="Mars M."/>
            <person name="Palacios J.M."/>
            <person name="Ruiz-Argueso T."/>
            <person name="Rey L."/>
            <person name="Imperial J."/>
        </authorList>
    </citation>
    <scope>NUCLEOTIDE SEQUENCE [LARGE SCALE GENOMIC DNA]</scope>
    <source>
        <strain evidence="8 9">Lmie10</strain>
    </source>
</reference>
<dbReference type="Proteomes" id="UP000403266">
    <property type="component" value="Unassembled WGS sequence"/>
</dbReference>
<dbReference type="AlphaFoldDB" id="A0A5N7MUU3"/>
<dbReference type="PANTHER" id="PTHR38459:SF1">
    <property type="entry name" value="PROPHAGE BACTOPRENOL-LINKED GLUCOSE TRANSLOCASE HOMOLOG"/>
    <property type="match status" value="1"/>
</dbReference>
<feature type="transmembrane region" description="Helical" evidence="6">
    <location>
        <begin position="28"/>
        <end position="51"/>
    </location>
</feature>
<dbReference type="InterPro" id="IPR051401">
    <property type="entry name" value="GtrA_CellWall_Glycosyl"/>
</dbReference>
<proteinExistence type="inferred from homology"/>
<keyword evidence="5 6" id="KW-0472">Membrane</keyword>
<evidence type="ECO:0000256" key="6">
    <source>
        <dbReference type="SAM" id="Phobius"/>
    </source>
</evidence>
<comment type="caution">
    <text evidence="8">The sequence shown here is derived from an EMBL/GenBank/DDBJ whole genome shotgun (WGS) entry which is preliminary data.</text>
</comment>
<protein>
    <submittedName>
        <fullName evidence="8">GtrA family protein</fullName>
    </submittedName>
</protein>
<feature type="transmembrane region" description="Helical" evidence="6">
    <location>
        <begin position="124"/>
        <end position="143"/>
    </location>
</feature>
<dbReference type="GO" id="GO:0000271">
    <property type="term" value="P:polysaccharide biosynthetic process"/>
    <property type="evidence" value="ECO:0007669"/>
    <property type="project" value="InterPro"/>
</dbReference>
<evidence type="ECO:0000259" key="7">
    <source>
        <dbReference type="Pfam" id="PF04138"/>
    </source>
</evidence>
<name>A0A5N7MUU3_9HYPH</name>
<sequence length="159" mass="17388">MGLSLKWLLAAQRYERSNQASKVISTQFLRFAAVGAAGFFVDAATLSVLLATGVNVYISRIFSFLCAVTFTWLYNRRYTFLSAAACRPSVGEWGRFTLVSSSGGAVNMVLYVILVSWGDPFAQFPILALAIGSAAGLCLNFLGSRLFVFNRKKSRCTNN</sequence>
<comment type="similarity">
    <text evidence="2">Belongs to the GtrA family.</text>
</comment>
<gene>
    <name evidence="8" type="ORF">FS320_35680</name>
</gene>
<organism evidence="8 9">
    <name type="scientific">Microvirga tunisiensis</name>
    <dbReference type="NCBI Taxonomy" id="2108360"/>
    <lineage>
        <taxon>Bacteria</taxon>
        <taxon>Pseudomonadati</taxon>
        <taxon>Pseudomonadota</taxon>
        <taxon>Alphaproteobacteria</taxon>
        <taxon>Hyphomicrobiales</taxon>
        <taxon>Methylobacteriaceae</taxon>
        <taxon>Microvirga</taxon>
    </lineage>
</organism>
<dbReference type="EMBL" id="VOSK01000332">
    <property type="protein sequence ID" value="MPR30239.1"/>
    <property type="molecule type" value="Genomic_DNA"/>
</dbReference>
<dbReference type="Pfam" id="PF04138">
    <property type="entry name" value="GtrA_DPMS_TM"/>
    <property type="match status" value="1"/>
</dbReference>
<dbReference type="InterPro" id="IPR007267">
    <property type="entry name" value="GtrA_DPMS_TM"/>
</dbReference>
<keyword evidence="4 6" id="KW-1133">Transmembrane helix</keyword>
<feature type="transmembrane region" description="Helical" evidence="6">
    <location>
        <begin position="57"/>
        <end position="75"/>
    </location>
</feature>
<evidence type="ECO:0000256" key="3">
    <source>
        <dbReference type="ARBA" id="ARBA00022692"/>
    </source>
</evidence>
<feature type="domain" description="GtrA/DPMS transmembrane" evidence="7">
    <location>
        <begin position="30"/>
        <end position="149"/>
    </location>
</feature>
<evidence type="ECO:0000256" key="1">
    <source>
        <dbReference type="ARBA" id="ARBA00004141"/>
    </source>
</evidence>
<keyword evidence="9" id="KW-1185">Reference proteome</keyword>
<accession>A0A5N7MUU3</accession>
<evidence type="ECO:0000256" key="5">
    <source>
        <dbReference type="ARBA" id="ARBA00023136"/>
    </source>
</evidence>
<comment type="subcellular location">
    <subcellularLocation>
        <location evidence="1">Membrane</location>
        <topology evidence="1">Multi-pass membrane protein</topology>
    </subcellularLocation>
</comment>
<feature type="transmembrane region" description="Helical" evidence="6">
    <location>
        <begin position="96"/>
        <end position="118"/>
    </location>
</feature>
<evidence type="ECO:0000256" key="4">
    <source>
        <dbReference type="ARBA" id="ARBA00022989"/>
    </source>
</evidence>
<evidence type="ECO:0000256" key="2">
    <source>
        <dbReference type="ARBA" id="ARBA00009399"/>
    </source>
</evidence>
<dbReference type="GO" id="GO:0005886">
    <property type="term" value="C:plasma membrane"/>
    <property type="evidence" value="ECO:0007669"/>
    <property type="project" value="TreeGrafter"/>
</dbReference>
<evidence type="ECO:0000313" key="8">
    <source>
        <dbReference type="EMBL" id="MPR30239.1"/>
    </source>
</evidence>
<keyword evidence="3 6" id="KW-0812">Transmembrane</keyword>
<evidence type="ECO:0000313" key="9">
    <source>
        <dbReference type="Proteomes" id="UP000403266"/>
    </source>
</evidence>